<dbReference type="Proteomes" id="UP001595792">
    <property type="component" value="Unassembled WGS sequence"/>
</dbReference>
<keyword evidence="2" id="KW-1185">Reference proteome</keyword>
<dbReference type="RefSeq" id="WP_378960009.1">
    <property type="nucleotide sequence ID" value="NZ_JBHRXC010000016.1"/>
</dbReference>
<evidence type="ECO:0000313" key="1">
    <source>
        <dbReference type="EMBL" id="MFC4196673.1"/>
    </source>
</evidence>
<name>A0ABV8NL19_9SPHI</name>
<sequence>MNNENWSSDEIINFLNHFEQQQQISQAYDKECELASLSFFGDEQLQPLKLCDAAMCFLVSEFSRGKRSWDTRLNEKMQLFAAYRQGFNVSYGLVIEGNYIKASGVIKQDFEIITRLTEITLRRNKYGRVPNVQNSPVTYREMYNYLNDIAHISKDDILRRILLYEREDKSFAITHAKKFNKVIAHRLMSYIIAIKIELLRQCLNFYKDFIGMDVSSLPSTSFK</sequence>
<evidence type="ECO:0000313" key="2">
    <source>
        <dbReference type="Proteomes" id="UP001595792"/>
    </source>
</evidence>
<accession>A0ABV8NL19</accession>
<gene>
    <name evidence="1" type="ORF">ACFOUY_08185</name>
</gene>
<proteinExistence type="predicted"/>
<protein>
    <submittedName>
        <fullName evidence="1">Uncharacterized protein</fullName>
    </submittedName>
</protein>
<dbReference type="EMBL" id="JBHSBY010000036">
    <property type="protein sequence ID" value="MFC4196673.1"/>
    <property type="molecule type" value="Genomic_DNA"/>
</dbReference>
<reference evidence="2" key="1">
    <citation type="journal article" date="2019" name="Int. J. Syst. Evol. Microbiol.">
        <title>The Global Catalogue of Microorganisms (GCM) 10K type strain sequencing project: providing services to taxonomists for standard genome sequencing and annotation.</title>
        <authorList>
            <consortium name="The Broad Institute Genomics Platform"/>
            <consortium name="The Broad Institute Genome Sequencing Center for Infectious Disease"/>
            <person name="Wu L."/>
            <person name="Ma J."/>
        </authorList>
    </citation>
    <scope>NUCLEOTIDE SEQUENCE [LARGE SCALE GENOMIC DNA]</scope>
    <source>
        <strain evidence="2">CCM 8689</strain>
    </source>
</reference>
<comment type="caution">
    <text evidence="1">The sequence shown here is derived from an EMBL/GenBank/DDBJ whole genome shotgun (WGS) entry which is preliminary data.</text>
</comment>
<organism evidence="1 2">
    <name type="scientific">Pedobacter jamesrossensis</name>
    <dbReference type="NCBI Taxonomy" id="1908238"/>
    <lineage>
        <taxon>Bacteria</taxon>
        <taxon>Pseudomonadati</taxon>
        <taxon>Bacteroidota</taxon>
        <taxon>Sphingobacteriia</taxon>
        <taxon>Sphingobacteriales</taxon>
        <taxon>Sphingobacteriaceae</taxon>
        <taxon>Pedobacter</taxon>
    </lineage>
</organism>